<proteinExistence type="predicted"/>
<dbReference type="AlphaFoldDB" id="A0A7X8SHV0"/>
<comment type="caution">
    <text evidence="2">The sequence shown here is derived from an EMBL/GenBank/DDBJ whole genome shotgun (WGS) entry which is preliminary data.</text>
</comment>
<evidence type="ECO:0000313" key="2">
    <source>
        <dbReference type="EMBL" id="NLR90479.1"/>
    </source>
</evidence>
<name>A0A7X8SHV0_9BACT</name>
<accession>A0A7X8SHV0</accession>
<gene>
    <name evidence="2" type="ORF">HGP29_04640</name>
</gene>
<dbReference type="EMBL" id="JABAIL010000001">
    <property type="protein sequence ID" value="NLR90479.1"/>
    <property type="molecule type" value="Genomic_DNA"/>
</dbReference>
<reference evidence="2 3" key="1">
    <citation type="submission" date="2020-04" db="EMBL/GenBank/DDBJ databases">
        <title>Flammeovirga sp. SR4, a novel species isolated from seawater.</title>
        <authorList>
            <person name="Wang X."/>
        </authorList>
    </citation>
    <scope>NUCLEOTIDE SEQUENCE [LARGE SCALE GENOMIC DNA]</scope>
    <source>
        <strain evidence="2 3">SR4</strain>
    </source>
</reference>
<sequence>MKKIIILLAVLTLLVVDGESMYFFIHSTSNIEGFLSLLIVGTITTAAYLSLPLFKPHRD</sequence>
<evidence type="ECO:0000313" key="3">
    <source>
        <dbReference type="Proteomes" id="UP000585050"/>
    </source>
</evidence>
<protein>
    <submittedName>
        <fullName evidence="2">Uncharacterized protein</fullName>
    </submittedName>
</protein>
<dbReference type="Proteomes" id="UP000585050">
    <property type="component" value="Unassembled WGS sequence"/>
</dbReference>
<organism evidence="2 3">
    <name type="scientific">Flammeovirga agarivorans</name>
    <dbReference type="NCBI Taxonomy" id="2726742"/>
    <lineage>
        <taxon>Bacteria</taxon>
        <taxon>Pseudomonadati</taxon>
        <taxon>Bacteroidota</taxon>
        <taxon>Cytophagia</taxon>
        <taxon>Cytophagales</taxon>
        <taxon>Flammeovirgaceae</taxon>
        <taxon>Flammeovirga</taxon>
    </lineage>
</organism>
<keyword evidence="3" id="KW-1185">Reference proteome</keyword>
<evidence type="ECO:0000256" key="1">
    <source>
        <dbReference type="SAM" id="Phobius"/>
    </source>
</evidence>
<keyword evidence="1" id="KW-1133">Transmembrane helix</keyword>
<dbReference type="RefSeq" id="WP_168881179.1">
    <property type="nucleotide sequence ID" value="NZ_JABAIL010000001.1"/>
</dbReference>
<feature type="transmembrane region" description="Helical" evidence="1">
    <location>
        <begin position="34"/>
        <end position="54"/>
    </location>
</feature>
<keyword evidence="1" id="KW-0812">Transmembrane</keyword>
<keyword evidence="1" id="KW-0472">Membrane</keyword>